<protein>
    <submittedName>
        <fullName evidence="1">Uncharacterized protein</fullName>
    </submittedName>
</protein>
<reference evidence="1 2" key="1">
    <citation type="submission" date="2013-09" db="EMBL/GenBank/DDBJ databases">
        <title>High correlation between genotypes and phenotypes of environmental bacteria Comamonas testosteroni strains.</title>
        <authorList>
            <person name="Liu L."/>
            <person name="Zhu W."/>
            <person name="Xia X."/>
            <person name="Xu B."/>
            <person name="Luo M."/>
            <person name="Wang G."/>
        </authorList>
    </citation>
    <scope>NUCLEOTIDE SEQUENCE [LARGE SCALE GENOMIC DNA]</scope>
    <source>
        <strain evidence="1 2">DF2</strain>
    </source>
</reference>
<evidence type="ECO:0000313" key="1">
    <source>
        <dbReference type="EMBL" id="KGH10140.1"/>
    </source>
</evidence>
<keyword evidence="2" id="KW-1185">Reference proteome</keyword>
<name>A0A0E3BS56_9BURK</name>
<sequence length="37" mass="3657">MPQLDKAVVKRFGGAAGNVLDGDAATCQDKNAHGGGS</sequence>
<evidence type="ECO:0000313" key="2">
    <source>
        <dbReference type="Proteomes" id="UP000029549"/>
    </source>
</evidence>
<dbReference type="AlphaFoldDB" id="A0A0E3BS56"/>
<dbReference type="Proteomes" id="UP000029549">
    <property type="component" value="Unassembled WGS sequence"/>
</dbReference>
<dbReference type="EMBL" id="AWTP01000117">
    <property type="protein sequence ID" value="KGH10140.1"/>
    <property type="molecule type" value="Genomic_DNA"/>
</dbReference>
<proteinExistence type="predicted"/>
<gene>
    <name evidence="1" type="ORF">P608_15735</name>
</gene>
<organism evidence="1 2">
    <name type="scientific">Comamonas thiooxydans</name>
    <dbReference type="NCBI Taxonomy" id="363952"/>
    <lineage>
        <taxon>Bacteria</taxon>
        <taxon>Pseudomonadati</taxon>
        <taxon>Pseudomonadota</taxon>
        <taxon>Betaproteobacteria</taxon>
        <taxon>Burkholderiales</taxon>
        <taxon>Comamonadaceae</taxon>
        <taxon>Comamonas</taxon>
    </lineage>
</organism>
<comment type="caution">
    <text evidence="1">The sequence shown here is derived from an EMBL/GenBank/DDBJ whole genome shotgun (WGS) entry which is preliminary data.</text>
</comment>
<accession>A0A0E3BS56</accession>